<dbReference type="EMBL" id="CP104694">
    <property type="protein sequence ID" value="UXI68830.1"/>
    <property type="molecule type" value="Genomic_DNA"/>
</dbReference>
<name>A0ABY6BKB8_9GAMM</name>
<feature type="transmembrane region" description="Helical" evidence="1">
    <location>
        <begin position="41"/>
        <end position="65"/>
    </location>
</feature>
<gene>
    <name evidence="2" type="ORF">N4264_04015</name>
</gene>
<dbReference type="Proteomes" id="UP001064632">
    <property type="component" value="Chromosome"/>
</dbReference>
<keyword evidence="1" id="KW-0812">Transmembrane</keyword>
<keyword evidence="1" id="KW-1133">Transmembrane helix</keyword>
<proteinExistence type="predicted"/>
<feature type="transmembrane region" description="Helical" evidence="1">
    <location>
        <begin position="71"/>
        <end position="95"/>
    </location>
</feature>
<protein>
    <recommendedName>
        <fullName evidence="4">Transmembrane protein</fullName>
    </recommendedName>
</protein>
<reference evidence="2" key="1">
    <citation type="submission" date="2022-09" db="EMBL/GenBank/DDBJ databases">
        <title>Tahibacter sp. nov., isolated from a fresh water.</title>
        <authorList>
            <person name="Baek J.H."/>
            <person name="Lee J.K."/>
            <person name="Kim J.M."/>
            <person name="Jeon C.O."/>
        </authorList>
    </citation>
    <scope>NUCLEOTIDE SEQUENCE</scope>
    <source>
        <strain evidence="2">W38</strain>
    </source>
</reference>
<evidence type="ECO:0000256" key="1">
    <source>
        <dbReference type="SAM" id="Phobius"/>
    </source>
</evidence>
<evidence type="ECO:0000313" key="2">
    <source>
        <dbReference type="EMBL" id="UXI68830.1"/>
    </source>
</evidence>
<sequence>MSYIAGVASVALLVLAVWGGIINLVAVLLTRAAARRGLGRVVSPVPLLVQLLAGAAALVASLAGIDWLPQWLFWTVALADVALWGLFASLFAYLASVRRVAGR</sequence>
<evidence type="ECO:0000313" key="3">
    <source>
        <dbReference type="Proteomes" id="UP001064632"/>
    </source>
</evidence>
<evidence type="ECO:0008006" key="4">
    <source>
        <dbReference type="Google" id="ProtNLM"/>
    </source>
</evidence>
<feature type="transmembrane region" description="Helical" evidence="1">
    <location>
        <begin position="6"/>
        <end position="29"/>
    </location>
</feature>
<organism evidence="2 3">
    <name type="scientific">Tahibacter amnicola</name>
    <dbReference type="NCBI Taxonomy" id="2976241"/>
    <lineage>
        <taxon>Bacteria</taxon>
        <taxon>Pseudomonadati</taxon>
        <taxon>Pseudomonadota</taxon>
        <taxon>Gammaproteobacteria</taxon>
        <taxon>Lysobacterales</taxon>
        <taxon>Rhodanobacteraceae</taxon>
        <taxon>Tahibacter</taxon>
    </lineage>
</organism>
<dbReference type="RefSeq" id="WP_261695789.1">
    <property type="nucleotide sequence ID" value="NZ_CP104694.1"/>
</dbReference>
<keyword evidence="3" id="KW-1185">Reference proteome</keyword>
<keyword evidence="1" id="KW-0472">Membrane</keyword>
<accession>A0ABY6BKB8</accession>